<evidence type="ECO:0000313" key="3">
    <source>
        <dbReference type="EMBL" id="KAK5978047.1"/>
    </source>
</evidence>
<dbReference type="GO" id="GO:0003676">
    <property type="term" value="F:nucleic acid binding"/>
    <property type="evidence" value="ECO:0007669"/>
    <property type="project" value="InterPro"/>
</dbReference>
<comment type="caution">
    <text evidence="3">The sequence shown here is derived from an EMBL/GenBank/DDBJ whole genome shotgun (WGS) entry which is preliminary data.</text>
</comment>
<dbReference type="Proteomes" id="UP001331761">
    <property type="component" value="Unassembled WGS sequence"/>
</dbReference>
<reference evidence="3 4" key="1">
    <citation type="submission" date="2019-10" db="EMBL/GenBank/DDBJ databases">
        <title>Assembly and Annotation for the nematode Trichostrongylus colubriformis.</title>
        <authorList>
            <person name="Martin J."/>
        </authorList>
    </citation>
    <scope>NUCLEOTIDE SEQUENCE [LARGE SCALE GENOMIC DNA]</scope>
    <source>
        <strain evidence="3">G859</strain>
        <tissue evidence="3">Whole worm</tissue>
    </source>
</reference>
<evidence type="ECO:0000256" key="1">
    <source>
        <dbReference type="SAM" id="MobiDB-lite"/>
    </source>
</evidence>
<feature type="domain" description="CCHC-type" evidence="2">
    <location>
        <begin position="99"/>
        <end position="115"/>
    </location>
</feature>
<dbReference type="InterPro" id="IPR036875">
    <property type="entry name" value="Znf_CCHC_sf"/>
</dbReference>
<dbReference type="InterPro" id="IPR001878">
    <property type="entry name" value="Znf_CCHC"/>
</dbReference>
<sequence length="176" mass="19738">MLKCGKDYVTTELKILRRVDKKEEKTALGERRESRMKRLALSSAGKGYVCFYCDRRDHTPKECNMVKTRKERLETMQKKMLCRNCRSKDHMAKQCSAGACRLCGIRGHHTSVCQQLSGQLQRQSTTASYKSAPQTKRPSRKVSSPQTAATTKVHPALFDAHPASFGGGCPGNSDIR</sequence>
<dbReference type="AlphaFoldDB" id="A0AAN8IQJ3"/>
<evidence type="ECO:0000259" key="2">
    <source>
        <dbReference type="SMART" id="SM00343"/>
    </source>
</evidence>
<protein>
    <recommendedName>
        <fullName evidence="2">CCHC-type domain-containing protein</fullName>
    </recommendedName>
</protein>
<feature type="compositionally biased region" description="Polar residues" evidence="1">
    <location>
        <begin position="123"/>
        <end position="150"/>
    </location>
</feature>
<name>A0AAN8IQJ3_TRICO</name>
<feature type="domain" description="CCHC-type" evidence="2">
    <location>
        <begin position="81"/>
        <end position="97"/>
    </location>
</feature>
<dbReference type="Gene3D" id="4.10.60.10">
    <property type="entry name" value="Zinc finger, CCHC-type"/>
    <property type="match status" value="1"/>
</dbReference>
<proteinExistence type="predicted"/>
<dbReference type="GO" id="GO:0008270">
    <property type="term" value="F:zinc ion binding"/>
    <property type="evidence" value="ECO:0007669"/>
    <property type="project" value="InterPro"/>
</dbReference>
<dbReference type="SMART" id="SM00343">
    <property type="entry name" value="ZnF_C2HC"/>
    <property type="match status" value="3"/>
</dbReference>
<accession>A0AAN8IQJ3</accession>
<feature type="region of interest" description="Disordered" evidence="1">
    <location>
        <begin position="123"/>
        <end position="176"/>
    </location>
</feature>
<dbReference type="EMBL" id="WIXE01009879">
    <property type="protein sequence ID" value="KAK5978047.1"/>
    <property type="molecule type" value="Genomic_DNA"/>
</dbReference>
<evidence type="ECO:0000313" key="4">
    <source>
        <dbReference type="Proteomes" id="UP001331761"/>
    </source>
</evidence>
<gene>
    <name evidence="3" type="ORF">GCK32_002672</name>
</gene>
<keyword evidence="4" id="KW-1185">Reference proteome</keyword>
<dbReference type="GO" id="GO:0019899">
    <property type="term" value="F:enzyme binding"/>
    <property type="evidence" value="ECO:0007669"/>
    <property type="project" value="UniProtKB-ARBA"/>
</dbReference>
<organism evidence="3 4">
    <name type="scientific">Trichostrongylus colubriformis</name>
    <name type="common">Black scour worm</name>
    <dbReference type="NCBI Taxonomy" id="6319"/>
    <lineage>
        <taxon>Eukaryota</taxon>
        <taxon>Metazoa</taxon>
        <taxon>Ecdysozoa</taxon>
        <taxon>Nematoda</taxon>
        <taxon>Chromadorea</taxon>
        <taxon>Rhabditida</taxon>
        <taxon>Rhabditina</taxon>
        <taxon>Rhabditomorpha</taxon>
        <taxon>Strongyloidea</taxon>
        <taxon>Trichostrongylidae</taxon>
        <taxon>Trichostrongylus</taxon>
    </lineage>
</organism>
<feature type="domain" description="CCHC-type" evidence="2">
    <location>
        <begin position="49"/>
        <end position="65"/>
    </location>
</feature>
<dbReference type="SUPFAM" id="SSF57756">
    <property type="entry name" value="Retrovirus zinc finger-like domains"/>
    <property type="match status" value="2"/>
</dbReference>
<dbReference type="GO" id="GO:0005737">
    <property type="term" value="C:cytoplasm"/>
    <property type="evidence" value="ECO:0007669"/>
    <property type="project" value="UniProtKB-ARBA"/>
</dbReference>